<dbReference type="Pfam" id="PF00850">
    <property type="entry name" value="Hist_deacetyl"/>
    <property type="match status" value="1"/>
</dbReference>
<dbReference type="AlphaFoldDB" id="Q1ZZJ2"/>
<evidence type="ECO:0000259" key="1">
    <source>
        <dbReference type="Pfam" id="PF00850"/>
    </source>
</evidence>
<dbReference type="InterPro" id="IPR023801">
    <property type="entry name" value="His_deacetylse_dom"/>
</dbReference>
<dbReference type="SUPFAM" id="SSF52768">
    <property type="entry name" value="Arginase/deacetylase"/>
    <property type="match status" value="1"/>
</dbReference>
<dbReference type="InterPro" id="IPR037138">
    <property type="entry name" value="His_deacetylse_dom_sf"/>
</dbReference>
<dbReference type="InterPro" id="IPR023696">
    <property type="entry name" value="Ureohydrolase_dom_sf"/>
</dbReference>
<organism evidence="2">
    <name type="scientific">uncultured organism</name>
    <dbReference type="NCBI Taxonomy" id="155900"/>
    <lineage>
        <taxon>unclassified sequences</taxon>
        <taxon>environmental samples</taxon>
    </lineage>
</organism>
<evidence type="ECO:0000313" key="2">
    <source>
        <dbReference type="EMBL" id="ABD74693.1"/>
    </source>
</evidence>
<dbReference type="EMBL" id="DQ417594">
    <property type="protein sequence ID" value="ABD74693.1"/>
    <property type="molecule type" value="Genomic_DNA"/>
</dbReference>
<feature type="domain" description="Histone deacetylase" evidence="1">
    <location>
        <begin position="3"/>
        <end position="35"/>
    </location>
</feature>
<proteinExistence type="predicted"/>
<name>Q1ZZJ2_9ZZZZ</name>
<protein>
    <recommendedName>
        <fullName evidence="1">Histone deacetylase domain-containing protein</fullName>
    </recommendedName>
</protein>
<reference evidence="2" key="1">
    <citation type="submission" date="2006-02" db="EMBL/GenBank/DDBJ databases">
        <title>Recovery of integrons from manmade and natural environments.</title>
        <authorList>
            <person name="Sajjad A."/>
            <person name="Ghauri M.A."/>
            <person name="Anwar M.A."/>
            <person name="Akhtar K."/>
        </authorList>
    </citation>
    <scope>NUCLEOTIDE SEQUENCE</scope>
</reference>
<dbReference type="Gene3D" id="3.40.800.20">
    <property type="entry name" value="Histone deacetylase domain"/>
    <property type="match status" value="1"/>
</dbReference>
<accession>Q1ZZJ2</accession>
<sequence>MVHFLAVRPPGHHAVSDRAMGFCLINNVAVLAADLGF</sequence>